<evidence type="ECO:0000256" key="1">
    <source>
        <dbReference type="ARBA" id="ARBA00000085"/>
    </source>
</evidence>
<evidence type="ECO:0000256" key="5">
    <source>
        <dbReference type="ARBA" id="ARBA00022679"/>
    </source>
</evidence>
<keyword evidence="8" id="KW-1133">Transmembrane helix</keyword>
<evidence type="ECO:0000256" key="7">
    <source>
        <dbReference type="ARBA" id="ARBA00023012"/>
    </source>
</evidence>
<dbReference type="Pfam" id="PF02518">
    <property type="entry name" value="HATPase_c"/>
    <property type="match status" value="1"/>
</dbReference>
<keyword evidence="4" id="KW-0597">Phosphoprotein</keyword>
<dbReference type="GO" id="GO:0000155">
    <property type="term" value="F:phosphorelay sensor kinase activity"/>
    <property type="evidence" value="ECO:0007669"/>
    <property type="project" value="InterPro"/>
</dbReference>
<keyword evidence="7" id="KW-0902">Two-component regulatory system</keyword>
<evidence type="ECO:0000256" key="8">
    <source>
        <dbReference type="SAM" id="Phobius"/>
    </source>
</evidence>
<dbReference type="InterPro" id="IPR003660">
    <property type="entry name" value="HAMP_dom"/>
</dbReference>
<sequence length="457" mass="50082">MRSLTVKLTLAFLVVGVTGALLVAVFINRRIQSAFDRFLLTRDEQAMISALLEYYQFNGSWEGIDNALLRRPRMMMQGMGGMMRTMEATWARFTLVDAERRVLFSISAGEPSGSLIPASELNRAVELSVNNQTVGWVILNAKRRALIADTPEAVFLRGVNQAALVSAVIASLLALALGGFLAYGLTRSLRELTHATEEIARGNYGKEVAVRSNDELGTLAQAFNKMSRDLANAVRLRRQMTADIAHELRSPLTVLSGYAEALSEGKLKGNPEIYNVLHQETRQLSRLIDDLRLLSLADAGELSLLIQPTDIPTLLNQIITRHSVTAQQKQIDLQTAVSPGLPKYPLDPDRIAQVLDNLILNAFRYTPAGGWIRLSAEISPPGGLRLKVQDNGSGIAEDDLPFIFERFYRADKARHSNQESGLGLAIARSIVEAHGGKITAQSQPGKGTTFTIDLPPT</sequence>
<organism evidence="11">
    <name type="scientific">Bellilinea caldifistulae</name>
    <dbReference type="NCBI Taxonomy" id="360411"/>
    <lineage>
        <taxon>Bacteria</taxon>
        <taxon>Bacillati</taxon>
        <taxon>Chloroflexota</taxon>
        <taxon>Anaerolineae</taxon>
        <taxon>Anaerolineales</taxon>
        <taxon>Anaerolineaceae</taxon>
        <taxon>Bellilinea</taxon>
    </lineage>
</organism>
<dbReference type="SMART" id="SM00388">
    <property type="entry name" value="HisKA"/>
    <property type="match status" value="1"/>
</dbReference>
<dbReference type="InterPro" id="IPR050736">
    <property type="entry name" value="Sensor_HK_Regulatory"/>
</dbReference>
<dbReference type="CDD" id="cd06225">
    <property type="entry name" value="HAMP"/>
    <property type="match status" value="1"/>
</dbReference>
<dbReference type="InterPro" id="IPR003661">
    <property type="entry name" value="HisK_dim/P_dom"/>
</dbReference>
<dbReference type="GO" id="GO:0016020">
    <property type="term" value="C:membrane"/>
    <property type="evidence" value="ECO:0007669"/>
    <property type="project" value="UniProtKB-SubCell"/>
</dbReference>
<dbReference type="SUPFAM" id="SSF55874">
    <property type="entry name" value="ATPase domain of HSP90 chaperone/DNA topoisomerase II/histidine kinase"/>
    <property type="match status" value="1"/>
</dbReference>
<dbReference type="CDD" id="cd00075">
    <property type="entry name" value="HATPase"/>
    <property type="match status" value="1"/>
</dbReference>
<dbReference type="InterPro" id="IPR003594">
    <property type="entry name" value="HATPase_dom"/>
</dbReference>
<feature type="transmembrane region" description="Helical" evidence="8">
    <location>
        <begin position="6"/>
        <end position="27"/>
    </location>
</feature>
<keyword evidence="8" id="KW-0472">Membrane</keyword>
<dbReference type="FunFam" id="3.30.565.10:FF:000006">
    <property type="entry name" value="Sensor histidine kinase WalK"/>
    <property type="match status" value="1"/>
</dbReference>
<dbReference type="Gene3D" id="6.10.340.10">
    <property type="match status" value="1"/>
</dbReference>
<feature type="transmembrane region" description="Helical" evidence="8">
    <location>
        <begin position="162"/>
        <end position="185"/>
    </location>
</feature>
<dbReference type="CDD" id="cd00082">
    <property type="entry name" value="HisKA"/>
    <property type="match status" value="1"/>
</dbReference>
<keyword evidence="5" id="KW-0808">Transferase</keyword>
<dbReference type="Pfam" id="PF00512">
    <property type="entry name" value="HisKA"/>
    <property type="match status" value="1"/>
</dbReference>
<evidence type="ECO:0000259" key="9">
    <source>
        <dbReference type="PROSITE" id="PS50109"/>
    </source>
</evidence>
<keyword evidence="6" id="KW-0418">Kinase</keyword>
<dbReference type="SUPFAM" id="SSF158472">
    <property type="entry name" value="HAMP domain-like"/>
    <property type="match status" value="1"/>
</dbReference>
<dbReference type="PROSITE" id="PS50885">
    <property type="entry name" value="HAMP"/>
    <property type="match status" value="1"/>
</dbReference>
<dbReference type="EMBL" id="DSXR01000092">
    <property type="protein sequence ID" value="HGS87737.1"/>
    <property type="molecule type" value="Genomic_DNA"/>
</dbReference>
<keyword evidence="8" id="KW-0812">Transmembrane</keyword>
<dbReference type="SMART" id="SM00304">
    <property type="entry name" value="HAMP"/>
    <property type="match status" value="1"/>
</dbReference>
<dbReference type="Gene3D" id="1.10.287.130">
    <property type="match status" value="1"/>
</dbReference>
<name>A0A7C4L0A4_9CHLR</name>
<dbReference type="InterPro" id="IPR005467">
    <property type="entry name" value="His_kinase_dom"/>
</dbReference>
<evidence type="ECO:0000256" key="6">
    <source>
        <dbReference type="ARBA" id="ARBA00022777"/>
    </source>
</evidence>
<evidence type="ECO:0000256" key="2">
    <source>
        <dbReference type="ARBA" id="ARBA00004370"/>
    </source>
</evidence>
<proteinExistence type="predicted"/>
<dbReference type="SUPFAM" id="SSF47384">
    <property type="entry name" value="Homodimeric domain of signal transducing histidine kinase"/>
    <property type="match status" value="1"/>
</dbReference>
<accession>A0A7C4L0A4</accession>
<feature type="domain" description="HAMP" evidence="10">
    <location>
        <begin position="183"/>
        <end position="235"/>
    </location>
</feature>
<comment type="catalytic activity">
    <reaction evidence="1">
        <text>ATP + protein L-histidine = ADP + protein N-phospho-L-histidine.</text>
        <dbReference type="EC" id="2.7.13.3"/>
    </reaction>
</comment>
<dbReference type="PANTHER" id="PTHR43711">
    <property type="entry name" value="TWO-COMPONENT HISTIDINE KINASE"/>
    <property type="match status" value="1"/>
</dbReference>
<evidence type="ECO:0000259" key="10">
    <source>
        <dbReference type="PROSITE" id="PS50885"/>
    </source>
</evidence>
<dbReference type="Pfam" id="PF00672">
    <property type="entry name" value="HAMP"/>
    <property type="match status" value="1"/>
</dbReference>
<evidence type="ECO:0000256" key="4">
    <source>
        <dbReference type="ARBA" id="ARBA00022553"/>
    </source>
</evidence>
<dbReference type="InterPro" id="IPR036890">
    <property type="entry name" value="HATPase_C_sf"/>
</dbReference>
<feature type="domain" description="Histidine kinase" evidence="9">
    <location>
        <begin position="243"/>
        <end position="457"/>
    </location>
</feature>
<dbReference type="AlphaFoldDB" id="A0A7C4L0A4"/>
<dbReference type="InterPro" id="IPR036097">
    <property type="entry name" value="HisK_dim/P_sf"/>
</dbReference>
<comment type="subcellular location">
    <subcellularLocation>
        <location evidence="2">Membrane</location>
    </subcellularLocation>
</comment>
<evidence type="ECO:0000313" key="11">
    <source>
        <dbReference type="EMBL" id="HGS87737.1"/>
    </source>
</evidence>
<dbReference type="PROSITE" id="PS50109">
    <property type="entry name" value="HIS_KIN"/>
    <property type="match status" value="1"/>
</dbReference>
<dbReference type="PANTHER" id="PTHR43711:SF1">
    <property type="entry name" value="HISTIDINE KINASE 1"/>
    <property type="match status" value="1"/>
</dbReference>
<dbReference type="EC" id="2.7.13.3" evidence="3"/>
<dbReference type="InterPro" id="IPR004358">
    <property type="entry name" value="Sig_transdc_His_kin-like_C"/>
</dbReference>
<dbReference type="PRINTS" id="PR00344">
    <property type="entry name" value="BCTRLSENSOR"/>
</dbReference>
<reference evidence="11" key="1">
    <citation type="journal article" date="2020" name="mSystems">
        <title>Genome- and Community-Level Interaction Insights into Carbon Utilization and Element Cycling Functions of Hydrothermarchaeota in Hydrothermal Sediment.</title>
        <authorList>
            <person name="Zhou Z."/>
            <person name="Liu Y."/>
            <person name="Xu W."/>
            <person name="Pan J."/>
            <person name="Luo Z.H."/>
            <person name="Li M."/>
        </authorList>
    </citation>
    <scope>NUCLEOTIDE SEQUENCE [LARGE SCALE GENOMIC DNA]</scope>
    <source>
        <strain evidence="11">SpSt-556</strain>
    </source>
</reference>
<protein>
    <recommendedName>
        <fullName evidence="3">histidine kinase</fullName>
        <ecNumber evidence="3">2.7.13.3</ecNumber>
    </recommendedName>
</protein>
<dbReference type="Gene3D" id="3.30.565.10">
    <property type="entry name" value="Histidine kinase-like ATPase, C-terminal domain"/>
    <property type="match status" value="1"/>
</dbReference>
<dbReference type="SMART" id="SM00387">
    <property type="entry name" value="HATPase_c"/>
    <property type="match status" value="1"/>
</dbReference>
<gene>
    <name evidence="11" type="ORF">ENT17_08975</name>
</gene>
<comment type="caution">
    <text evidence="11">The sequence shown here is derived from an EMBL/GenBank/DDBJ whole genome shotgun (WGS) entry which is preliminary data.</text>
</comment>
<evidence type="ECO:0000256" key="3">
    <source>
        <dbReference type="ARBA" id="ARBA00012438"/>
    </source>
</evidence>